<evidence type="ECO:0000256" key="1">
    <source>
        <dbReference type="ARBA" id="ARBA00009913"/>
    </source>
</evidence>
<protein>
    <submittedName>
        <fullName evidence="8">DNA invertase Pin-like site-specific DNA recombinase</fullName>
    </submittedName>
</protein>
<dbReference type="GO" id="GO:0003677">
    <property type="term" value="F:DNA binding"/>
    <property type="evidence" value="ECO:0007669"/>
    <property type="project" value="UniProtKB-KW"/>
</dbReference>
<feature type="active site" description="O-(5'-phospho-DNA)-serine intermediate" evidence="5 6">
    <location>
        <position position="9"/>
    </location>
</feature>
<dbReference type="InterPro" id="IPR009057">
    <property type="entry name" value="Homeodomain-like_sf"/>
</dbReference>
<evidence type="ECO:0000256" key="4">
    <source>
        <dbReference type="ARBA" id="ARBA00023172"/>
    </source>
</evidence>
<evidence type="ECO:0000313" key="9">
    <source>
        <dbReference type="Proteomes" id="UP000280881"/>
    </source>
</evidence>
<dbReference type="InterPro" id="IPR050639">
    <property type="entry name" value="SSR_resolvase"/>
</dbReference>
<evidence type="ECO:0000256" key="2">
    <source>
        <dbReference type="ARBA" id="ARBA00022908"/>
    </source>
</evidence>
<gene>
    <name evidence="8" type="ORF">C7457_1742</name>
</gene>
<evidence type="ECO:0000259" key="7">
    <source>
        <dbReference type="PROSITE" id="PS51736"/>
    </source>
</evidence>
<keyword evidence="9" id="KW-1185">Reference proteome</keyword>
<dbReference type="Pfam" id="PF00239">
    <property type="entry name" value="Resolvase"/>
    <property type="match status" value="1"/>
</dbReference>
<dbReference type="InterPro" id="IPR006119">
    <property type="entry name" value="Resolv_N"/>
</dbReference>
<dbReference type="GO" id="GO:0015074">
    <property type="term" value="P:DNA integration"/>
    <property type="evidence" value="ECO:0007669"/>
    <property type="project" value="UniProtKB-KW"/>
</dbReference>
<dbReference type="AlphaFoldDB" id="A0A420W593"/>
<accession>A0A420W593</accession>
<evidence type="ECO:0000256" key="3">
    <source>
        <dbReference type="ARBA" id="ARBA00023125"/>
    </source>
</evidence>
<dbReference type="EMBL" id="RBIE01000007">
    <property type="protein sequence ID" value="RKQ59102.1"/>
    <property type="molecule type" value="Genomic_DNA"/>
</dbReference>
<evidence type="ECO:0000256" key="5">
    <source>
        <dbReference type="PIRSR" id="PIRSR606118-50"/>
    </source>
</evidence>
<dbReference type="PROSITE" id="PS00397">
    <property type="entry name" value="RECOMBINASES_1"/>
    <property type="match status" value="1"/>
</dbReference>
<feature type="domain" description="Resolvase/invertase-type recombinase catalytic" evidence="7">
    <location>
        <begin position="1"/>
        <end position="142"/>
    </location>
</feature>
<proteinExistence type="inferred from homology"/>
<dbReference type="OrthoDB" id="9797501at2"/>
<dbReference type="InterPro" id="IPR006118">
    <property type="entry name" value="Recombinase_CS"/>
</dbReference>
<dbReference type="Gene3D" id="3.40.50.1390">
    <property type="entry name" value="Resolvase, N-terminal catalytic domain"/>
    <property type="match status" value="1"/>
</dbReference>
<reference evidence="8 9" key="1">
    <citation type="submission" date="2018-10" db="EMBL/GenBank/DDBJ databases">
        <title>Genomic Encyclopedia of Type Strains, Phase IV (KMG-IV): sequencing the most valuable type-strain genomes for metagenomic binning, comparative biology and taxonomic classification.</title>
        <authorList>
            <person name="Goeker M."/>
        </authorList>
    </citation>
    <scope>NUCLEOTIDE SEQUENCE [LARGE SCALE GENOMIC DNA]</scope>
    <source>
        <strain evidence="8 9">DSM 15521</strain>
    </source>
</reference>
<dbReference type="InterPro" id="IPR036162">
    <property type="entry name" value="Resolvase-like_N_sf"/>
</dbReference>
<name>A0A420W593_9BACT</name>
<keyword evidence="2" id="KW-0229">DNA integration</keyword>
<sequence>MTYAYLRVSTDRQELENQKFEVLKYANDNKLGNVEFVEETVSGRKSWKERKIGKLIEELQQGDILIITELSRLGRSMLEIMELLSILLRKGVELHVVKNRQVLKDDLQSKVFAMAFSIAAEIERELISQRTKEALKRRKAEGKPLGRPKGSFSSPLDKHWEQIRELRQKGVSISSIAKILEVPYSTLWSYLKRRGERLKS</sequence>
<dbReference type="GO" id="GO:0000150">
    <property type="term" value="F:DNA strand exchange activity"/>
    <property type="evidence" value="ECO:0007669"/>
    <property type="project" value="InterPro"/>
</dbReference>
<dbReference type="PROSITE" id="PS51736">
    <property type="entry name" value="RECOMBINASES_3"/>
    <property type="match status" value="1"/>
</dbReference>
<dbReference type="RefSeq" id="WP_121172073.1">
    <property type="nucleotide sequence ID" value="NZ_RBIE01000007.1"/>
</dbReference>
<dbReference type="SUPFAM" id="SSF46689">
    <property type="entry name" value="Homeodomain-like"/>
    <property type="match status" value="1"/>
</dbReference>
<dbReference type="Pfam" id="PF05225">
    <property type="entry name" value="HTH_psq"/>
    <property type="match status" value="1"/>
</dbReference>
<comment type="caution">
    <text evidence="8">The sequence shown here is derived from an EMBL/GenBank/DDBJ whole genome shotgun (WGS) entry which is preliminary data.</text>
</comment>
<dbReference type="SMART" id="SM00857">
    <property type="entry name" value="Resolvase"/>
    <property type="match status" value="1"/>
</dbReference>
<dbReference type="CDD" id="cd03768">
    <property type="entry name" value="SR_ResInv"/>
    <property type="match status" value="1"/>
</dbReference>
<dbReference type="PANTHER" id="PTHR30461">
    <property type="entry name" value="DNA-INVERTASE FROM LAMBDOID PROPHAGE"/>
    <property type="match status" value="1"/>
</dbReference>
<organism evidence="8 9">
    <name type="scientific">Thermovibrio guaymasensis</name>
    <dbReference type="NCBI Taxonomy" id="240167"/>
    <lineage>
        <taxon>Bacteria</taxon>
        <taxon>Pseudomonadati</taxon>
        <taxon>Aquificota</taxon>
        <taxon>Aquificia</taxon>
        <taxon>Desulfurobacteriales</taxon>
        <taxon>Desulfurobacteriaceae</taxon>
        <taxon>Thermovibrio</taxon>
    </lineage>
</organism>
<keyword evidence="3" id="KW-0238">DNA-binding</keyword>
<dbReference type="SUPFAM" id="SSF53041">
    <property type="entry name" value="Resolvase-like"/>
    <property type="match status" value="1"/>
</dbReference>
<dbReference type="Gene3D" id="1.10.10.60">
    <property type="entry name" value="Homeodomain-like"/>
    <property type="match status" value="1"/>
</dbReference>
<dbReference type="Proteomes" id="UP000280881">
    <property type="component" value="Unassembled WGS sequence"/>
</dbReference>
<evidence type="ECO:0000256" key="6">
    <source>
        <dbReference type="PROSITE-ProRule" id="PRU10137"/>
    </source>
</evidence>
<dbReference type="InterPro" id="IPR007889">
    <property type="entry name" value="HTH_Psq"/>
</dbReference>
<dbReference type="PANTHER" id="PTHR30461:SF19">
    <property type="entry name" value="SITE-SPECIFIC RECOMBINASE RESOLVASE FAMILY"/>
    <property type="match status" value="1"/>
</dbReference>
<keyword evidence="4" id="KW-0233">DNA recombination</keyword>
<comment type="similarity">
    <text evidence="1">Belongs to the site-specific recombinase resolvase family.</text>
</comment>
<evidence type="ECO:0000313" key="8">
    <source>
        <dbReference type="EMBL" id="RKQ59102.1"/>
    </source>
</evidence>